<feature type="chain" id="PRO_5043840635" description="DUF2946 domain-containing protein" evidence="1">
    <location>
        <begin position="23"/>
        <end position="125"/>
    </location>
</feature>
<keyword evidence="1" id="KW-0732">Signal</keyword>
<dbReference type="AlphaFoldDB" id="A0AAU8SQJ8"/>
<reference evidence="2 3" key="1">
    <citation type="journal article" date="2015" name="Genome Announc.">
        <title>Complete genome sequences for 59 burkholderia isolates, both pathogenic and near neighbor.</title>
        <authorList>
            <person name="Johnson S.L."/>
            <person name="Bishop-Lilly K.A."/>
            <person name="Ladner J.T."/>
            <person name="Daligault H.E."/>
            <person name="Davenport K.W."/>
            <person name="Jaissle J."/>
            <person name="Frey K.G."/>
            <person name="Koroleva G.I."/>
            <person name="Bruce D.C."/>
            <person name="Coyne S.R."/>
            <person name="Broomall S.M."/>
            <person name="Li P.E."/>
            <person name="Teshima H."/>
            <person name="Gibbons H.S."/>
            <person name="Palacios G.F."/>
            <person name="Rosenzweig C.N."/>
            <person name="Redden C.L."/>
            <person name="Xu Y."/>
            <person name="Minogue T.D."/>
            <person name="Chain P.S."/>
        </authorList>
    </citation>
    <scope>NUCLEOTIDE SEQUENCE [LARGE SCALE GENOMIC DNA]</scope>
    <source>
        <strain evidence="2 3">ATCC BAA-463</strain>
    </source>
</reference>
<evidence type="ECO:0000313" key="2">
    <source>
        <dbReference type="EMBL" id="AJZ56223.1"/>
    </source>
</evidence>
<evidence type="ECO:0008006" key="4">
    <source>
        <dbReference type="Google" id="ProtNLM"/>
    </source>
</evidence>
<dbReference type="Proteomes" id="UP000032614">
    <property type="component" value="Plasmid pBIL"/>
</dbReference>
<accession>A0AAU8SQJ8</accession>
<proteinExistence type="predicted"/>
<evidence type="ECO:0000313" key="3">
    <source>
        <dbReference type="Proteomes" id="UP000032614"/>
    </source>
</evidence>
<evidence type="ECO:0000256" key="1">
    <source>
        <dbReference type="SAM" id="SignalP"/>
    </source>
</evidence>
<dbReference type="EMBL" id="CP010024">
    <property type="protein sequence ID" value="AJZ56223.1"/>
    <property type="molecule type" value="Genomic_DNA"/>
</dbReference>
<keyword evidence="2" id="KW-0614">Plasmid</keyword>
<gene>
    <name evidence="2" type="ORF">OI25_8230</name>
</gene>
<name>A0AAU8SQJ8_9BURK</name>
<feature type="signal peptide" evidence="1">
    <location>
        <begin position="1"/>
        <end position="22"/>
    </location>
</feature>
<dbReference type="KEGG" id="bfn:OI25_8230"/>
<sequence length="125" mass="12914">MRYAAKLVLCFLIAWLPLTGFAAPVLVCPQVSSSMTGSHTARHHSAMQHAATPAGATMHPHTAVSTMHQADCHGSIGSLGCSLAAIPAIPVAIVATPSAPVYASLDATLSPQFVPDLPQRPPEVL</sequence>
<protein>
    <recommendedName>
        <fullName evidence="4">DUF2946 domain-containing protein</fullName>
    </recommendedName>
</protein>
<organism evidence="2 3">
    <name type="scientific">Paraburkholderia fungorum</name>
    <dbReference type="NCBI Taxonomy" id="134537"/>
    <lineage>
        <taxon>Bacteria</taxon>
        <taxon>Pseudomonadati</taxon>
        <taxon>Pseudomonadota</taxon>
        <taxon>Betaproteobacteria</taxon>
        <taxon>Burkholderiales</taxon>
        <taxon>Burkholderiaceae</taxon>
        <taxon>Paraburkholderia</taxon>
    </lineage>
</organism>
<geneLocation type="plasmid" evidence="2 3">
    <name>pBIL</name>
</geneLocation>